<protein>
    <submittedName>
        <fullName evidence="3">Peptidase M28</fullName>
    </submittedName>
</protein>
<dbReference type="GO" id="GO:0046872">
    <property type="term" value="F:metal ion binding"/>
    <property type="evidence" value="ECO:0007669"/>
    <property type="project" value="UniProtKB-KW"/>
</dbReference>
<dbReference type="Proteomes" id="UP000012085">
    <property type="component" value="Unassembled WGS sequence"/>
</dbReference>
<evidence type="ECO:0000313" key="4">
    <source>
        <dbReference type="Proteomes" id="UP000012085"/>
    </source>
</evidence>
<gene>
    <name evidence="3" type="ORF">H919_09888</name>
</gene>
<proteinExistence type="predicted"/>
<keyword evidence="2" id="KW-0378">Hydrolase</keyword>
<accession>M8DM24</accession>
<reference evidence="3 4" key="2">
    <citation type="journal article" date="2015" name="Genome Announc.">
        <title>Genome Sequence of Anoxybacillus flavithermus Strain AK1, a Thermophile Isolated from a Hot Spring in Saudi Arabia.</title>
        <authorList>
            <person name="Khalil A."/>
            <person name="Sivakumar N."/>
            <person name="Qarawi S."/>
        </authorList>
    </citation>
    <scope>NUCLEOTIDE SEQUENCE [LARGE SCALE GENOMIC DNA]</scope>
    <source>
        <strain evidence="3 4">AK1</strain>
    </source>
</reference>
<dbReference type="InterPro" id="IPR001261">
    <property type="entry name" value="ArgE/DapE_CS"/>
</dbReference>
<evidence type="ECO:0000313" key="3">
    <source>
        <dbReference type="EMBL" id="EMT45475.1"/>
    </source>
</evidence>
<keyword evidence="1" id="KW-0479">Metal-binding</keyword>
<dbReference type="Gene3D" id="3.40.630.10">
    <property type="entry name" value="Zn peptidases"/>
    <property type="match status" value="1"/>
</dbReference>
<reference evidence="3 4" key="1">
    <citation type="submission" date="2013-03" db="EMBL/GenBank/DDBJ databases">
        <title>Assembly of a new bacterial strain Anoxybacillus flavithermus AK1.</title>
        <authorList>
            <person name="Rajan I."/>
            <person name="PoliReddy D."/>
            <person name="Sugumar T."/>
            <person name="Rathinam K."/>
            <person name="Alqarawi S."/>
            <person name="Khalil A.B."/>
            <person name="Sivakumar N."/>
        </authorList>
    </citation>
    <scope>NUCLEOTIDE SEQUENCE [LARGE SCALE GENOMIC DNA]</scope>
    <source>
        <strain evidence="3 4">AK1</strain>
    </source>
</reference>
<dbReference type="GO" id="GO:0016787">
    <property type="term" value="F:hydrolase activity"/>
    <property type="evidence" value="ECO:0007669"/>
    <property type="project" value="UniProtKB-KW"/>
</dbReference>
<name>M8DM24_9BACL</name>
<dbReference type="RefSeq" id="WP_003397900.1">
    <property type="nucleotide sequence ID" value="NZ_APCD01000015.1"/>
</dbReference>
<evidence type="ECO:0000256" key="2">
    <source>
        <dbReference type="ARBA" id="ARBA00022801"/>
    </source>
</evidence>
<evidence type="ECO:0000256" key="1">
    <source>
        <dbReference type="ARBA" id="ARBA00022723"/>
    </source>
</evidence>
<dbReference type="PANTHER" id="PTHR32481">
    <property type="entry name" value="AMINOPEPTIDASE"/>
    <property type="match status" value="1"/>
</dbReference>
<dbReference type="InterPro" id="IPR051464">
    <property type="entry name" value="Peptidase_M42_aminopept"/>
</dbReference>
<dbReference type="EMBL" id="APCD01000015">
    <property type="protein sequence ID" value="EMT45475.1"/>
    <property type="molecule type" value="Genomic_DNA"/>
</dbReference>
<dbReference type="SUPFAM" id="SSF53187">
    <property type="entry name" value="Zn-dependent exopeptidases"/>
    <property type="match status" value="1"/>
</dbReference>
<dbReference type="Pfam" id="PF05343">
    <property type="entry name" value="Peptidase_M42"/>
    <property type="match status" value="1"/>
</dbReference>
<comment type="caution">
    <text evidence="3">The sequence shown here is derived from an EMBL/GenBank/DDBJ whole genome shotgun (WGS) entry which is preliminary data.</text>
</comment>
<dbReference type="PANTHER" id="PTHR32481:SF0">
    <property type="entry name" value="AMINOPEPTIDASE YPDE-RELATED"/>
    <property type="match status" value="1"/>
</dbReference>
<dbReference type="PATRIC" id="fig|1297581.3.peg.2004"/>
<dbReference type="InterPro" id="IPR008007">
    <property type="entry name" value="Peptidase_M42"/>
</dbReference>
<dbReference type="AlphaFoldDB" id="M8DM24"/>
<organism evidence="3 4">
    <name type="scientific">Anoxybacillus flavithermus AK1</name>
    <dbReference type="NCBI Taxonomy" id="1297581"/>
    <lineage>
        <taxon>Bacteria</taxon>
        <taxon>Bacillati</taxon>
        <taxon>Bacillota</taxon>
        <taxon>Bacilli</taxon>
        <taxon>Bacillales</taxon>
        <taxon>Anoxybacillaceae</taxon>
        <taxon>Anoxybacillus</taxon>
    </lineage>
</organism>
<dbReference type="PROSITE" id="PS00758">
    <property type="entry name" value="ARGE_DAPE_CPG2_1"/>
    <property type="match status" value="1"/>
</dbReference>
<sequence>MKSWNQLFIRQGFVLEEKGDNCFLCTNERQENVEFLMESLNLANVQYTFRNGLLTIHSSPICEKEWIKAVDFSDRGKGEGLWFRAGEEEPKVFELDTYVSGLVRELNRLGLYTKGCCDGHGRRWPHIYFDERTDMEKVMQLWNALQVNVRLHRPYVVTLLTNRERLLDVAEQMRNMQLDWLEKGEEHIRKMLFLNTLEELLNIPGKSGDEEEIRMVVREKLTPYVDRITTDWYGNLLAQKKYRTGNGPTILLNAHLDTVVEFEPGRTIVKHGPIWSSSRGILGADDRAGVAVLLEVAKWLETSDFNGTIKFAFTVEEECGLIGARKIEEYFFWDVDAAIVVDRRGTGDIVTSYGVIEPFCDIRYGQFFEKVANDVGLTGWKCTAGGSSDTRVWASQGIQSVNLSVGYQFEHTADEILDTDACYKTVQFIKAVLNQSRDLSRTLRSLHRIEAV</sequence>